<dbReference type="PANTHER" id="PTHR35149">
    <property type="entry name" value="SLL5132 PROTEIN"/>
    <property type="match status" value="1"/>
</dbReference>
<name>A0ABV7WI30_9MICO</name>
<gene>
    <name evidence="3" type="ORF">ACFOLH_09570</name>
</gene>
<evidence type="ECO:0000259" key="2">
    <source>
        <dbReference type="Pfam" id="PF25202"/>
    </source>
</evidence>
<dbReference type="Pfam" id="PF25202">
    <property type="entry name" value="DUF7834"/>
    <property type="match status" value="1"/>
</dbReference>
<proteinExistence type="predicted"/>
<dbReference type="RefSeq" id="WP_340288882.1">
    <property type="nucleotide sequence ID" value="NZ_JBBEOI010000004.1"/>
</dbReference>
<feature type="domain" description="DUF7834" evidence="2">
    <location>
        <begin position="201"/>
        <end position="431"/>
    </location>
</feature>
<dbReference type="EMBL" id="JBHRWW010000005">
    <property type="protein sequence ID" value="MFC3688587.1"/>
    <property type="molecule type" value="Genomic_DNA"/>
</dbReference>
<evidence type="ECO:0000259" key="1">
    <source>
        <dbReference type="Pfam" id="PF03235"/>
    </source>
</evidence>
<keyword evidence="4" id="KW-1185">Reference proteome</keyword>
<dbReference type="InterPro" id="IPR004919">
    <property type="entry name" value="GmrSD_N"/>
</dbReference>
<evidence type="ECO:0000313" key="4">
    <source>
        <dbReference type="Proteomes" id="UP001595685"/>
    </source>
</evidence>
<dbReference type="InterPro" id="IPR057156">
    <property type="entry name" value="DUF7834"/>
</dbReference>
<protein>
    <submittedName>
        <fullName evidence="3">DUF262 domain-containing protein</fullName>
    </submittedName>
</protein>
<dbReference type="Pfam" id="PF03235">
    <property type="entry name" value="GmrSD_N"/>
    <property type="match status" value="1"/>
</dbReference>
<dbReference type="Proteomes" id="UP001595685">
    <property type="component" value="Unassembled WGS sequence"/>
</dbReference>
<evidence type="ECO:0000313" key="3">
    <source>
        <dbReference type="EMBL" id="MFC3688587.1"/>
    </source>
</evidence>
<reference evidence="4" key="1">
    <citation type="journal article" date="2019" name="Int. J. Syst. Evol. Microbiol.">
        <title>The Global Catalogue of Microorganisms (GCM) 10K type strain sequencing project: providing services to taxonomists for standard genome sequencing and annotation.</title>
        <authorList>
            <consortium name="The Broad Institute Genomics Platform"/>
            <consortium name="The Broad Institute Genome Sequencing Center for Infectious Disease"/>
            <person name="Wu L."/>
            <person name="Ma J."/>
        </authorList>
    </citation>
    <scope>NUCLEOTIDE SEQUENCE [LARGE SCALE GENOMIC DNA]</scope>
    <source>
        <strain evidence="4">NCAIM B.02333</strain>
    </source>
</reference>
<organism evidence="3 4">
    <name type="scientific">Aquipuribacter hungaricus</name>
    <dbReference type="NCBI Taxonomy" id="545624"/>
    <lineage>
        <taxon>Bacteria</taxon>
        <taxon>Bacillati</taxon>
        <taxon>Actinomycetota</taxon>
        <taxon>Actinomycetes</taxon>
        <taxon>Micrococcales</taxon>
        <taxon>Intrasporangiaceae</taxon>
        <taxon>Aquipuribacter</taxon>
    </lineage>
</organism>
<feature type="domain" description="GmrSD restriction endonucleases N-terminal" evidence="1">
    <location>
        <begin position="30"/>
        <end position="190"/>
    </location>
</feature>
<accession>A0ABV7WI30</accession>
<comment type="caution">
    <text evidence="3">The sequence shown here is derived from an EMBL/GenBank/DDBJ whole genome shotgun (WGS) entry which is preliminary data.</text>
</comment>
<dbReference type="PANTHER" id="PTHR35149:SF2">
    <property type="entry name" value="DUF262 DOMAIN-CONTAINING PROTEIN"/>
    <property type="match status" value="1"/>
</dbReference>
<sequence>MSIDELTVTTDTRGSTAPELRRVDVVTVGSVLDQRRLSIPRYQRPYSWTPATALQLLDDIHDAFTTTGAPSYVLGALILHRHGDDRLDVIDGQQRLLTLLMIVQLLDGRHDGKVLPSEAPTSPVVLVRTQLAARIRKIDKRQALKEYIRSSCWLVQVQTDDADEAFRVFDSQNYRGKPLLPHDLLKAHHLRAMQDESEAMQSAVVEGWERIPDDQLDRLFSAYLYRIRQWSNGLPARRFTVRDIDLFKGISPHGVASPADRYHLAAQAAVPMLAAWNRTQSGAGDEAAAAIRDAQRARFQLDAPVTAGRAFFDMVAFMDEELRRLRKEHYPPEHDDFASTDADFRERSGKSRFRYVSELFLAAVLQCTNKFGDKDIDEHRDRLFHWAYFLRVTKARVQFASVDNRAREAGSAFAITKAASRPRELRRLVLTPATPASDPDTDPTLTASLRIIEGGHHD</sequence>